<accession>A0A382ZH07</accession>
<evidence type="ECO:0000256" key="4">
    <source>
        <dbReference type="SAM" id="Phobius"/>
    </source>
</evidence>
<evidence type="ECO:0000256" key="3">
    <source>
        <dbReference type="ARBA" id="ARBA00023136"/>
    </source>
</evidence>
<sequence>MIESLGNISKYLGLPINSSSHGHMIDNMIGWVHWLMILLFIGWGVYLIITVIKFNSKNNPKANYNGVQSHYSQYAEYGVIIFEAFLL</sequence>
<dbReference type="SUPFAM" id="SSF81464">
    <property type="entry name" value="Cytochrome c oxidase subunit II-like, transmembrane region"/>
    <property type="match status" value="1"/>
</dbReference>
<keyword evidence="4" id="KW-1133">Transmembrane helix</keyword>
<protein>
    <recommendedName>
        <fullName evidence="6">Cytochrome oxidase subunit II transmembrane region profile domain-containing protein</fullName>
    </recommendedName>
</protein>
<name>A0A382ZH07_9ZZZZ</name>
<keyword evidence="3 4" id="KW-0472">Membrane</keyword>
<evidence type="ECO:0000313" key="5">
    <source>
        <dbReference type="EMBL" id="SVD94489.1"/>
    </source>
</evidence>
<dbReference type="AlphaFoldDB" id="A0A382ZH07"/>
<comment type="subcellular location">
    <subcellularLocation>
        <location evidence="1">Membrane</location>
    </subcellularLocation>
</comment>
<dbReference type="Gene3D" id="1.10.287.90">
    <property type="match status" value="1"/>
</dbReference>
<evidence type="ECO:0000256" key="2">
    <source>
        <dbReference type="ARBA" id="ARBA00022692"/>
    </source>
</evidence>
<gene>
    <name evidence="5" type="ORF">METZ01_LOCUS447343</name>
</gene>
<dbReference type="InterPro" id="IPR036257">
    <property type="entry name" value="Cyt_c_oxidase_su2_TM_sf"/>
</dbReference>
<dbReference type="EMBL" id="UINC01183635">
    <property type="protein sequence ID" value="SVD94489.1"/>
    <property type="molecule type" value="Genomic_DNA"/>
</dbReference>
<feature type="transmembrane region" description="Helical" evidence="4">
    <location>
        <begin position="31"/>
        <end position="52"/>
    </location>
</feature>
<evidence type="ECO:0000256" key="1">
    <source>
        <dbReference type="ARBA" id="ARBA00004370"/>
    </source>
</evidence>
<dbReference type="GO" id="GO:0016020">
    <property type="term" value="C:membrane"/>
    <property type="evidence" value="ECO:0007669"/>
    <property type="project" value="UniProtKB-SubCell"/>
</dbReference>
<feature type="non-terminal residue" evidence="5">
    <location>
        <position position="87"/>
    </location>
</feature>
<organism evidence="5">
    <name type="scientific">marine metagenome</name>
    <dbReference type="NCBI Taxonomy" id="408172"/>
    <lineage>
        <taxon>unclassified sequences</taxon>
        <taxon>metagenomes</taxon>
        <taxon>ecological metagenomes</taxon>
    </lineage>
</organism>
<proteinExistence type="predicted"/>
<evidence type="ECO:0008006" key="6">
    <source>
        <dbReference type="Google" id="ProtNLM"/>
    </source>
</evidence>
<keyword evidence="2 4" id="KW-0812">Transmembrane</keyword>
<reference evidence="5" key="1">
    <citation type="submission" date="2018-05" db="EMBL/GenBank/DDBJ databases">
        <authorList>
            <person name="Lanie J.A."/>
            <person name="Ng W.-L."/>
            <person name="Kazmierczak K.M."/>
            <person name="Andrzejewski T.M."/>
            <person name="Davidsen T.M."/>
            <person name="Wayne K.J."/>
            <person name="Tettelin H."/>
            <person name="Glass J.I."/>
            <person name="Rusch D."/>
            <person name="Podicherti R."/>
            <person name="Tsui H.-C.T."/>
            <person name="Winkler M.E."/>
        </authorList>
    </citation>
    <scope>NUCLEOTIDE SEQUENCE</scope>
</reference>